<protein>
    <submittedName>
        <fullName evidence="2">Uncharacterized protein</fullName>
    </submittedName>
</protein>
<reference evidence="2 3" key="1">
    <citation type="journal article" date="2016" name="Mol. Biol. Evol.">
        <title>Comparative Genomics of Early-Diverging Mushroom-Forming Fungi Provides Insights into the Origins of Lignocellulose Decay Capabilities.</title>
        <authorList>
            <person name="Nagy L.G."/>
            <person name="Riley R."/>
            <person name="Tritt A."/>
            <person name="Adam C."/>
            <person name="Daum C."/>
            <person name="Floudas D."/>
            <person name="Sun H."/>
            <person name="Yadav J.S."/>
            <person name="Pangilinan J."/>
            <person name="Larsson K.H."/>
            <person name="Matsuura K."/>
            <person name="Barry K."/>
            <person name="Labutti K."/>
            <person name="Kuo R."/>
            <person name="Ohm R.A."/>
            <person name="Bhattacharya S.S."/>
            <person name="Shirouzu T."/>
            <person name="Yoshinaga Y."/>
            <person name="Martin F.M."/>
            <person name="Grigoriev I.V."/>
            <person name="Hibbett D.S."/>
        </authorList>
    </citation>
    <scope>NUCLEOTIDE SEQUENCE [LARGE SCALE GENOMIC DNA]</scope>
    <source>
        <strain evidence="2 3">HHB12029</strain>
    </source>
</reference>
<keyword evidence="3" id="KW-1185">Reference proteome</keyword>
<organism evidence="2 3">
    <name type="scientific">Exidia glandulosa HHB12029</name>
    <dbReference type="NCBI Taxonomy" id="1314781"/>
    <lineage>
        <taxon>Eukaryota</taxon>
        <taxon>Fungi</taxon>
        <taxon>Dikarya</taxon>
        <taxon>Basidiomycota</taxon>
        <taxon>Agaricomycotina</taxon>
        <taxon>Agaricomycetes</taxon>
        <taxon>Auriculariales</taxon>
        <taxon>Exidiaceae</taxon>
        <taxon>Exidia</taxon>
    </lineage>
</organism>
<evidence type="ECO:0000313" key="2">
    <source>
        <dbReference type="EMBL" id="KZV96419.1"/>
    </source>
</evidence>
<sequence>MARDCDPHVPQSLPSAQRDPLAPRRAHGWPTVADAESAQDSAQTFVRLFFHYYRRSCTY</sequence>
<proteinExistence type="predicted"/>
<dbReference type="InParanoid" id="A0A166AZ15"/>
<accession>A0A166AZ15</accession>
<evidence type="ECO:0000256" key="1">
    <source>
        <dbReference type="SAM" id="MobiDB-lite"/>
    </source>
</evidence>
<dbReference type="Proteomes" id="UP000077266">
    <property type="component" value="Unassembled WGS sequence"/>
</dbReference>
<feature type="region of interest" description="Disordered" evidence="1">
    <location>
        <begin position="1"/>
        <end position="34"/>
    </location>
</feature>
<evidence type="ECO:0000313" key="3">
    <source>
        <dbReference type="Proteomes" id="UP000077266"/>
    </source>
</evidence>
<dbReference type="AlphaFoldDB" id="A0A166AZ15"/>
<name>A0A166AZ15_EXIGL</name>
<gene>
    <name evidence="2" type="ORF">EXIGLDRAFT_733337</name>
</gene>
<dbReference type="EMBL" id="KV425943">
    <property type="protein sequence ID" value="KZV96419.1"/>
    <property type="molecule type" value="Genomic_DNA"/>
</dbReference>